<keyword evidence="2" id="KW-0012">Acyltransferase</keyword>
<evidence type="ECO:0000259" key="3">
    <source>
        <dbReference type="PROSITE" id="PS51186"/>
    </source>
</evidence>
<proteinExistence type="predicted"/>
<dbReference type="Pfam" id="PF00583">
    <property type="entry name" value="Acetyltransf_1"/>
    <property type="match status" value="1"/>
</dbReference>
<reference evidence="4" key="1">
    <citation type="journal article" date="2014" name="Int. J. Syst. Evol. Microbiol.">
        <title>Complete genome sequence of Corynebacterium casei LMG S-19264T (=DSM 44701T), isolated from a smear-ripened cheese.</title>
        <authorList>
            <consortium name="US DOE Joint Genome Institute (JGI-PGF)"/>
            <person name="Walter F."/>
            <person name="Albersmeier A."/>
            <person name="Kalinowski J."/>
            <person name="Ruckert C."/>
        </authorList>
    </citation>
    <scope>NUCLEOTIDE SEQUENCE</scope>
    <source>
        <strain evidence="4">KCTC 32422</strain>
    </source>
</reference>
<feature type="domain" description="N-acetyltransferase" evidence="3">
    <location>
        <begin position="3"/>
        <end position="172"/>
    </location>
</feature>
<dbReference type="InterPro" id="IPR000182">
    <property type="entry name" value="GNAT_dom"/>
</dbReference>
<dbReference type="PROSITE" id="PS51186">
    <property type="entry name" value="GNAT"/>
    <property type="match status" value="1"/>
</dbReference>
<dbReference type="SUPFAM" id="SSF55729">
    <property type="entry name" value="Acyl-CoA N-acyltransferases (Nat)"/>
    <property type="match status" value="1"/>
</dbReference>
<sequence>MELILRAATEADIPAISQLATDSFIAKFGHLYSAENLNAFLAESLSEAAIAAELANPARLYRLAEADGRLVGYCKLGLTCGFPEHARGANVMELKQLYTDPNATGMGIGGALMDWAMGEFSARKADEVQISVYAYNDGAHRFYRRYGFDKVADITFRVGEHIDPEFLFAQVF</sequence>
<dbReference type="InterPro" id="IPR050832">
    <property type="entry name" value="Bact_Acetyltransf"/>
</dbReference>
<dbReference type="AlphaFoldDB" id="A0A918VLY5"/>
<dbReference type="PANTHER" id="PTHR43877">
    <property type="entry name" value="AMINOALKYLPHOSPHONATE N-ACETYLTRANSFERASE-RELATED-RELATED"/>
    <property type="match status" value="1"/>
</dbReference>
<dbReference type="GO" id="GO:0016747">
    <property type="term" value="F:acyltransferase activity, transferring groups other than amino-acyl groups"/>
    <property type="evidence" value="ECO:0007669"/>
    <property type="project" value="InterPro"/>
</dbReference>
<comment type="caution">
    <text evidence="4">The sequence shown here is derived from an EMBL/GenBank/DDBJ whole genome shotgun (WGS) entry which is preliminary data.</text>
</comment>
<evidence type="ECO:0000256" key="1">
    <source>
        <dbReference type="ARBA" id="ARBA00022679"/>
    </source>
</evidence>
<reference evidence="4" key="2">
    <citation type="submission" date="2020-09" db="EMBL/GenBank/DDBJ databases">
        <authorList>
            <person name="Sun Q."/>
            <person name="Kim S."/>
        </authorList>
    </citation>
    <scope>NUCLEOTIDE SEQUENCE</scope>
    <source>
        <strain evidence="4">KCTC 32422</strain>
    </source>
</reference>
<dbReference type="RefSeq" id="WP_189543156.1">
    <property type="nucleotide sequence ID" value="NZ_BMZD01000013.1"/>
</dbReference>
<organism evidence="4 5">
    <name type="scientific">Novosphingobium arvoryzae</name>
    <dbReference type="NCBI Taxonomy" id="1256514"/>
    <lineage>
        <taxon>Bacteria</taxon>
        <taxon>Pseudomonadati</taxon>
        <taxon>Pseudomonadota</taxon>
        <taxon>Alphaproteobacteria</taxon>
        <taxon>Sphingomonadales</taxon>
        <taxon>Sphingomonadaceae</taxon>
        <taxon>Novosphingobium</taxon>
    </lineage>
</organism>
<evidence type="ECO:0000313" key="4">
    <source>
        <dbReference type="EMBL" id="GHA08053.1"/>
    </source>
</evidence>
<dbReference type="CDD" id="cd04301">
    <property type="entry name" value="NAT_SF"/>
    <property type="match status" value="1"/>
</dbReference>
<accession>A0A918VLY5</accession>
<dbReference type="Gene3D" id="3.40.630.30">
    <property type="match status" value="1"/>
</dbReference>
<gene>
    <name evidence="4" type="ORF">GCM10011617_30800</name>
</gene>
<dbReference type="InterPro" id="IPR016181">
    <property type="entry name" value="Acyl_CoA_acyltransferase"/>
</dbReference>
<dbReference type="EMBL" id="BMZD01000013">
    <property type="protein sequence ID" value="GHA08053.1"/>
    <property type="molecule type" value="Genomic_DNA"/>
</dbReference>
<keyword evidence="1" id="KW-0808">Transferase</keyword>
<dbReference type="Proteomes" id="UP000634139">
    <property type="component" value="Unassembled WGS sequence"/>
</dbReference>
<evidence type="ECO:0000256" key="2">
    <source>
        <dbReference type="ARBA" id="ARBA00023315"/>
    </source>
</evidence>
<protein>
    <submittedName>
        <fullName evidence="4">N-acetyltransferase</fullName>
    </submittedName>
</protein>
<name>A0A918VLY5_9SPHN</name>
<evidence type="ECO:0000313" key="5">
    <source>
        <dbReference type="Proteomes" id="UP000634139"/>
    </source>
</evidence>
<keyword evidence="5" id="KW-1185">Reference proteome</keyword>